<evidence type="ECO:0000256" key="2">
    <source>
        <dbReference type="SAM" id="SignalP"/>
    </source>
</evidence>
<gene>
    <name evidence="3" type="ORF">A3D77_01560</name>
</gene>
<feature type="transmembrane region" description="Helical" evidence="1">
    <location>
        <begin position="65"/>
        <end position="89"/>
    </location>
</feature>
<organism evidence="3 4">
    <name type="scientific">Candidatus Gottesmanbacteria bacterium RIFCSPHIGHO2_02_FULL_39_11</name>
    <dbReference type="NCBI Taxonomy" id="1798382"/>
    <lineage>
        <taxon>Bacteria</taxon>
        <taxon>Candidatus Gottesmaniibacteriota</taxon>
    </lineage>
</organism>
<name>A0A1F5ZT82_9BACT</name>
<dbReference type="AlphaFoldDB" id="A0A1F5ZT82"/>
<evidence type="ECO:0008006" key="5">
    <source>
        <dbReference type="Google" id="ProtNLM"/>
    </source>
</evidence>
<evidence type="ECO:0000256" key="1">
    <source>
        <dbReference type="SAM" id="Phobius"/>
    </source>
</evidence>
<protein>
    <recommendedName>
        <fullName evidence="5">Integral membrane protein</fullName>
    </recommendedName>
</protein>
<sequence length="146" mass="15537">MNRLSSITIIFFSLLLSFSLSLSTPVYAQGDPIGTINPTGFGGLFSTPPISDTGQLTAVVILMNLVLRIIFIVAGLWTFLNFIIAGFDFMSASGDSKKVASAWTRIWQSLVGLIIIVASFLVAAIIGLVLYGNVTAILNPTITPTP</sequence>
<feature type="transmembrane region" description="Helical" evidence="1">
    <location>
        <begin position="110"/>
        <end position="131"/>
    </location>
</feature>
<keyword evidence="1" id="KW-0472">Membrane</keyword>
<dbReference type="STRING" id="1798382.A3D77_01560"/>
<evidence type="ECO:0000313" key="3">
    <source>
        <dbReference type="EMBL" id="OGG15696.1"/>
    </source>
</evidence>
<proteinExistence type="predicted"/>
<keyword evidence="1" id="KW-1133">Transmembrane helix</keyword>
<accession>A0A1F5ZT82</accession>
<comment type="caution">
    <text evidence="3">The sequence shown here is derived from an EMBL/GenBank/DDBJ whole genome shotgun (WGS) entry which is preliminary data.</text>
</comment>
<evidence type="ECO:0000313" key="4">
    <source>
        <dbReference type="Proteomes" id="UP000176923"/>
    </source>
</evidence>
<dbReference type="Proteomes" id="UP000176923">
    <property type="component" value="Unassembled WGS sequence"/>
</dbReference>
<dbReference type="EMBL" id="MFJL01000019">
    <property type="protein sequence ID" value="OGG15696.1"/>
    <property type="molecule type" value="Genomic_DNA"/>
</dbReference>
<reference evidence="3 4" key="1">
    <citation type="journal article" date="2016" name="Nat. Commun.">
        <title>Thousands of microbial genomes shed light on interconnected biogeochemical processes in an aquifer system.</title>
        <authorList>
            <person name="Anantharaman K."/>
            <person name="Brown C.T."/>
            <person name="Hug L.A."/>
            <person name="Sharon I."/>
            <person name="Castelle C.J."/>
            <person name="Probst A.J."/>
            <person name="Thomas B.C."/>
            <person name="Singh A."/>
            <person name="Wilkins M.J."/>
            <person name="Karaoz U."/>
            <person name="Brodie E.L."/>
            <person name="Williams K.H."/>
            <person name="Hubbard S.S."/>
            <person name="Banfield J.F."/>
        </authorList>
    </citation>
    <scope>NUCLEOTIDE SEQUENCE [LARGE SCALE GENOMIC DNA]</scope>
</reference>
<keyword evidence="1" id="KW-0812">Transmembrane</keyword>
<feature type="signal peptide" evidence="2">
    <location>
        <begin position="1"/>
        <end position="28"/>
    </location>
</feature>
<feature type="chain" id="PRO_5009522925" description="Integral membrane protein" evidence="2">
    <location>
        <begin position="29"/>
        <end position="146"/>
    </location>
</feature>
<keyword evidence="2" id="KW-0732">Signal</keyword>